<feature type="compositionally biased region" description="Low complexity" evidence="1">
    <location>
        <begin position="9"/>
        <end position="26"/>
    </location>
</feature>
<keyword evidence="3" id="KW-1185">Reference proteome</keyword>
<protein>
    <recommendedName>
        <fullName evidence="4">Cleavage/polyadenylation specificity factor A subunit N-terminal domain-containing protein</fullName>
    </recommendedName>
</protein>
<evidence type="ECO:0000313" key="2">
    <source>
        <dbReference type="EMBL" id="KAF2193406.1"/>
    </source>
</evidence>
<organism evidence="2 3">
    <name type="scientific">Zopfia rhizophila CBS 207.26</name>
    <dbReference type="NCBI Taxonomy" id="1314779"/>
    <lineage>
        <taxon>Eukaryota</taxon>
        <taxon>Fungi</taxon>
        <taxon>Dikarya</taxon>
        <taxon>Ascomycota</taxon>
        <taxon>Pezizomycotina</taxon>
        <taxon>Dothideomycetes</taxon>
        <taxon>Dothideomycetes incertae sedis</taxon>
        <taxon>Zopfiaceae</taxon>
        <taxon>Zopfia</taxon>
    </lineage>
</organism>
<proteinExistence type="predicted"/>
<name>A0A6A6EU39_9PEZI</name>
<dbReference type="Proteomes" id="UP000800200">
    <property type="component" value="Unassembled WGS sequence"/>
</dbReference>
<feature type="region of interest" description="Disordered" evidence="1">
    <location>
        <begin position="1"/>
        <end position="36"/>
    </location>
</feature>
<sequence>MAPRIWPFRRGSTSTRASTSGSSGNSKLSTDGKPREHQLMKSRTIYSSGLSPDCKVAFLLDETALTMYHLDQHTFHPFPAFINSSGAFKDAVISDNFLAIITKSSLEVWILQVEQQTVGQHVSIMIPPSNGVPECLAIYQSQTVLNQAQEVFVAIGSRSSSMIGEVHVYHVNFTPEASSTLPQSSGKGALTSATIFATRSGQHYILGTTSPSTERKTHSGAEFSFLSPVEDGNGVVPLAKQHNILHFTGTILLGAVTSFGEYVVFLEPSGQLSLMDVHLETNGHLVCRRVITKFDGLCKQAWAPPTSLRFQQTYDGLKCFAMDIKGKLIIKAIPQLSCPAVLSSVLPGPDTLVEAQDREPAELIGERRREEMQG</sequence>
<dbReference type="OrthoDB" id="5408347at2759"/>
<evidence type="ECO:0000256" key="1">
    <source>
        <dbReference type="SAM" id="MobiDB-lite"/>
    </source>
</evidence>
<evidence type="ECO:0008006" key="4">
    <source>
        <dbReference type="Google" id="ProtNLM"/>
    </source>
</evidence>
<dbReference type="AlphaFoldDB" id="A0A6A6EU39"/>
<accession>A0A6A6EU39</accession>
<reference evidence="2" key="1">
    <citation type="journal article" date="2020" name="Stud. Mycol.">
        <title>101 Dothideomycetes genomes: a test case for predicting lifestyles and emergence of pathogens.</title>
        <authorList>
            <person name="Haridas S."/>
            <person name="Albert R."/>
            <person name="Binder M."/>
            <person name="Bloem J."/>
            <person name="Labutti K."/>
            <person name="Salamov A."/>
            <person name="Andreopoulos B."/>
            <person name="Baker S."/>
            <person name="Barry K."/>
            <person name="Bills G."/>
            <person name="Bluhm B."/>
            <person name="Cannon C."/>
            <person name="Castanera R."/>
            <person name="Culley D."/>
            <person name="Daum C."/>
            <person name="Ezra D."/>
            <person name="Gonzalez J."/>
            <person name="Henrissat B."/>
            <person name="Kuo A."/>
            <person name="Liang C."/>
            <person name="Lipzen A."/>
            <person name="Lutzoni F."/>
            <person name="Magnuson J."/>
            <person name="Mondo S."/>
            <person name="Nolan M."/>
            <person name="Ohm R."/>
            <person name="Pangilinan J."/>
            <person name="Park H.-J."/>
            <person name="Ramirez L."/>
            <person name="Alfaro M."/>
            <person name="Sun H."/>
            <person name="Tritt A."/>
            <person name="Yoshinaga Y."/>
            <person name="Zwiers L.-H."/>
            <person name="Turgeon B."/>
            <person name="Goodwin S."/>
            <person name="Spatafora J."/>
            <person name="Crous P."/>
            <person name="Grigoriev I."/>
        </authorList>
    </citation>
    <scope>NUCLEOTIDE SEQUENCE</scope>
    <source>
        <strain evidence="2">CBS 207.26</strain>
    </source>
</reference>
<evidence type="ECO:0000313" key="3">
    <source>
        <dbReference type="Proteomes" id="UP000800200"/>
    </source>
</evidence>
<gene>
    <name evidence="2" type="ORF">K469DRAFT_745031</name>
</gene>
<dbReference type="EMBL" id="ML994613">
    <property type="protein sequence ID" value="KAF2193406.1"/>
    <property type="molecule type" value="Genomic_DNA"/>
</dbReference>